<evidence type="ECO:0000256" key="1">
    <source>
        <dbReference type="SAM" id="Phobius"/>
    </source>
</evidence>
<keyword evidence="3" id="KW-1185">Reference proteome</keyword>
<keyword evidence="1" id="KW-0472">Membrane</keyword>
<evidence type="ECO:0000313" key="3">
    <source>
        <dbReference type="Proteomes" id="UP000631114"/>
    </source>
</evidence>
<proteinExistence type="predicted"/>
<gene>
    <name evidence="2" type="ORF">IFM89_001864</name>
</gene>
<accession>A0A835LLE2</accession>
<dbReference type="EMBL" id="JADFTS010000006">
    <property type="protein sequence ID" value="KAF9599918.1"/>
    <property type="molecule type" value="Genomic_DNA"/>
</dbReference>
<dbReference type="AlphaFoldDB" id="A0A835LLE2"/>
<keyword evidence="1" id="KW-1133">Transmembrane helix</keyword>
<comment type="caution">
    <text evidence="2">The sequence shown here is derived from an EMBL/GenBank/DDBJ whole genome shotgun (WGS) entry which is preliminary data.</text>
</comment>
<dbReference type="Proteomes" id="UP000631114">
    <property type="component" value="Unassembled WGS sequence"/>
</dbReference>
<protein>
    <submittedName>
        <fullName evidence="2">Uncharacterized protein</fullName>
    </submittedName>
</protein>
<dbReference type="Pfam" id="PF15938">
    <property type="entry name" value="DUF4750"/>
    <property type="match status" value="1"/>
</dbReference>
<organism evidence="2 3">
    <name type="scientific">Coptis chinensis</name>
    <dbReference type="NCBI Taxonomy" id="261450"/>
    <lineage>
        <taxon>Eukaryota</taxon>
        <taxon>Viridiplantae</taxon>
        <taxon>Streptophyta</taxon>
        <taxon>Embryophyta</taxon>
        <taxon>Tracheophyta</taxon>
        <taxon>Spermatophyta</taxon>
        <taxon>Magnoliopsida</taxon>
        <taxon>Ranunculales</taxon>
        <taxon>Ranunculaceae</taxon>
        <taxon>Coptidoideae</taxon>
        <taxon>Coptis</taxon>
    </lineage>
</organism>
<dbReference type="PANTHER" id="PTHR37192:SF2">
    <property type="entry name" value="TRANSMEMBRANE PROTEIN"/>
    <property type="match status" value="1"/>
</dbReference>
<name>A0A835LLE2_9MAGN</name>
<feature type="non-terminal residue" evidence="2">
    <location>
        <position position="1"/>
    </location>
</feature>
<sequence length="93" mass="10690">SLRKSSSINMNSSLSYWDYVMLLLLRPLLAFFFVLSLILLAWCLAWKLVLVHVPLVQEILKSLKKKPGKAKPPTRRLSRFYNSIDANKLASNN</sequence>
<reference evidence="2 3" key="1">
    <citation type="submission" date="2020-10" db="EMBL/GenBank/DDBJ databases">
        <title>The Coptis chinensis genome and diversification of protoberbering-type alkaloids.</title>
        <authorList>
            <person name="Wang B."/>
            <person name="Shu S."/>
            <person name="Song C."/>
            <person name="Liu Y."/>
        </authorList>
    </citation>
    <scope>NUCLEOTIDE SEQUENCE [LARGE SCALE GENOMIC DNA]</scope>
    <source>
        <strain evidence="2">HL-2020</strain>
        <tissue evidence="2">Leaf</tissue>
    </source>
</reference>
<feature type="transmembrane region" description="Helical" evidence="1">
    <location>
        <begin position="20"/>
        <end position="45"/>
    </location>
</feature>
<dbReference type="PANTHER" id="PTHR37192">
    <property type="entry name" value="TRANSMEMBRANE PROTEIN"/>
    <property type="match status" value="1"/>
</dbReference>
<dbReference type="InterPro" id="IPR031851">
    <property type="entry name" value="DUF4750"/>
</dbReference>
<evidence type="ECO:0000313" key="2">
    <source>
        <dbReference type="EMBL" id="KAF9599918.1"/>
    </source>
</evidence>
<keyword evidence="1" id="KW-0812">Transmembrane</keyword>